<feature type="compositionally biased region" description="Pro residues" evidence="1">
    <location>
        <begin position="947"/>
        <end position="974"/>
    </location>
</feature>
<name>A0A8H3C3G8_9AGAM</name>
<feature type="compositionally biased region" description="Pro residues" evidence="1">
    <location>
        <begin position="550"/>
        <end position="559"/>
    </location>
</feature>
<feature type="compositionally biased region" description="Basic and acidic residues" evidence="1">
    <location>
        <begin position="1117"/>
        <end position="1127"/>
    </location>
</feature>
<feature type="compositionally biased region" description="Pro residues" evidence="1">
    <location>
        <begin position="1066"/>
        <end position="1079"/>
    </location>
</feature>
<evidence type="ECO:0000313" key="4">
    <source>
        <dbReference type="Proteomes" id="UP000663846"/>
    </source>
</evidence>
<feature type="compositionally biased region" description="Pro residues" evidence="1">
    <location>
        <begin position="474"/>
        <end position="486"/>
    </location>
</feature>
<feature type="compositionally biased region" description="Polar residues" evidence="1">
    <location>
        <begin position="267"/>
        <end position="280"/>
    </location>
</feature>
<feature type="compositionally biased region" description="Basic and acidic residues" evidence="1">
    <location>
        <begin position="758"/>
        <end position="772"/>
    </location>
</feature>
<feature type="compositionally biased region" description="Basic and acidic residues" evidence="1">
    <location>
        <begin position="656"/>
        <end position="678"/>
    </location>
</feature>
<feature type="compositionally biased region" description="Basic and acidic residues" evidence="1">
    <location>
        <begin position="178"/>
        <end position="208"/>
    </location>
</feature>
<gene>
    <name evidence="3" type="ORF">RDB_LOCUS175580</name>
</gene>
<feature type="domain" description="BBC1/AIM3 cysteine proteinase-fold" evidence="2">
    <location>
        <begin position="1380"/>
        <end position="1541"/>
    </location>
</feature>
<feature type="compositionally biased region" description="Acidic residues" evidence="1">
    <location>
        <begin position="133"/>
        <end position="147"/>
    </location>
</feature>
<sequence>MADEEQPPPRKVGSLRDRIAQFEKKPEASAPPPPRAAPKQWAWKAKQETTATASPAPNTSTTSAEKPTPSTHERSPSPPPQRPAFSSDDAREAIAGGMGSLKERMAALQGRNIGGMAPPPKPKKVVIEREEPKEEDQPEPVEDEDEEEKARRARLAERMAKLGGARVGVGPPLFSRPQKHEEDESKAVEDKHPEAGDDVPGEPKEEPKATVVENEPEPDAEATDEAKPATSDEPHVASTDEPKSPSNEPKPAPSDEGKPTTDESKGVSPSITEPTPSVASPESKPPVTSPEPAVVTSPDPITSRSPPTSMPIPAAPKRAAPPRKKAPRKTVEESKPEPDSAIPEEDVKATELEDKADEGAKTEPEVEDKPAPDEDKSTPSVEDKPTPEVESKPKREPKAEPTEPKEEPTGADFSQAEDIGMAPVPIKRAPTPPAERVKTPPVERAPTPPVARGPTRAPTPPIQRVQTPPVERVPTPPAAPFSPAPVHPGVLSPIVRPGSPIPRPESPGLVPRPESPVPVPRPESPLAQPGKSVLRPESPEPEVVTSRPASPAPAHPASPVPVRAASPVPVRSVSSVPVRSASPLPVRSASPVPARPESPAARSRSPSLPPRPVSPIAARALSPRPVSPTTLPSSPPVRRAGARRASLLRSEVPLSELRKEAEKERQESEEPESEETKKANLAARMAKLGGVSMFGPQRRSSIDVERRASMEYERRASTDIDRRSSLEGRKEPFPSIPTEEEVAELKRRDSMESLTGMHTEEPQAVPRDEHEPFSPQSRASSSPLMRGSLGSVGRRSSLDAGSTRKSSGEANIPGSEVQPPPQRSPSIRRSIPPPAVPEEQPSPIEESAPLSPRPNLPPPPPPEFVAPPPPPGVSSPPGPPTFSPPPPPVSSPPASEPFVAPPPPPPVHAPPSRPSGSPPPPPRPSNAPPPPPPTQEEEEEPVDAVSPAPPPMPSSPPVSPTPWLPSSPPPPVPTSRPSRRPSIPIPGRDSDYTSPARSPVDHSRAAQFVGLAQPEGGSSSKSEMAQVEAAPTNEEGEAETEEQARRRTIAQRMAKLGGIKFGMPGVAPPPVPRRQPTNPPEEDDNNEPAESAPTLDSAPVSVPVAEEAQLVDDGSEESERARKERIAAKMAAMGGMRFGMLPPGAGGPLGRPPPPPSTAPPPPPTAVPPPVPSVTPPRPPSSAPPPVPTKAKSPERGASEADDFATISEGQSLEEEGVHVEAEVSEPEQLGMPEEEDEPTPPPPPRPANRPPPAPRAMSPPSRNPPPAPGSRQNSFDVGASQPQGFTMVEAPGDDSDADGPPPPPRPATRPPPPPSSRPPPPPPEESDFEHAGVDDYMTRSLVSEDETNYPTGQEAPARTSRELPIPPRPTAIRLTAAPPPGYEPDSDMLMVLWGKIGVQVTQSAIALAEKGKKSIVGDGTGAGFVTAVLAGVDTAYKSSYGWLVFAQSGGKVQRRSSDIMPGDIVVMTDVKLKGHKGLQAYSTHVSGELVGVVSEFEAKKHKIKVWQPALQPNTYPTVESVSYRLEDLKSGTIQVYRVAENI</sequence>
<feature type="compositionally biased region" description="Polar residues" evidence="1">
    <location>
        <begin position="774"/>
        <end position="783"/>
    </location>
</feature>
<feature type="compositionally biased region" description="Basic and acidic residues" evidence="1">
    <location>
        <begin position="224"/>
        <end position="243"/>
    </location>
</feature>
<protein>
    <recommendedName>
        <fullName evidence="2">BBC1/AIM3 cysteine proteinase-fold domain-containing protein</fullName>
    </recommendedName>
</protein>
<reference evidence="3" key="1">
    <citation type="submission" date="2021-01" db="EMBL/GenBank/DDBJ databases">
        <authorList>
            <person name="Kaushik A."/>
        </authorList>
    </citation>
    <scope>NUCLEOTIDE SEQUENCE</scope>
    <source>
        <strain evidence="3">AG1-1C</strain>
    </source>
</reference>
<feature type="compositionally biased region" description="Polar residues" evidence="1">
    <location>
        <begin position="799"/>
        <end position="809"/>
    </location>
</feature>
<evidence type="ECO:0000313" key="3">
    <source>
        <dbReference type="EMBL" id="CAE6471020.1"/>
    </source>
</evidence>
<feature type="compositionally biased region" description="Low complexity" evidence="1">
    <location>
        <begin position="621"/>
        <end position="650"/>
    </location>
</feature>
<dbReference type="Pfam" id="PF25459">
    <property type="entry name" value="AIM3_BBC1_C"/>
    <property type="match status" value="1"/>
</dbReference>
<accession>A0A8H3C3G8</accession>
<feature type="compositionally biased region" description="Low complexity" evidence="1">
    <location>
        <begin position="560"/>
        <end position="606"/>
    </location>
</feature>
<dbReference type="Proteomes" id="UP000663846">
    <property type="component" value="Unassembled WGS sequence"/>
</dbReference>
<proteinExistence type="predicted"/>
<feature type="compositionally biased region" description="Polar residues" evidence="1">
    <location>
        <begin position="1271"/>
        <end position="1285"/>
    </location>
</feature>
<dbReference type="EMBL" id="CAJMWS010001012">
    <property type="protein sequence ID" value="CAE6471020.1"/>
    <property type="molecule type" value="Genomic_DNA"/>
</dbReference>
<feature type="compositionally biased region" description="Pro residues" evidence="1">
    <location>
        <begin position="513"/>
        <end position="523"/>
    </location>
</feature>
<feature type="compositionally biased region" description="Pro residues" evidence="1">
    <location>
        <begin position="1300"/>
        <end position="1324"/>
    </location>
</feature>
<feature type="compositionally biased region" description="Basic and acidic residues" evidence="1">
    <location>
        <begin position="700"/>
        <end position="732"/>
    </location>
</feature>
<feature type="compositionally biased region" description="Basic and acidic residues" evidence="1">
    <location>
        <begin position="14"/>
        <end position="27"/>
    </location>
</feature>
<feature type="compositionally biased region" description="Basic and acidic residues" evidence="1">
    <location>
        <begin position="345"/>
        <end position="408"/>
    </location>
</feature>
<comment type="caution">
    <text evidence="3">The sequence shown here is derived from an EMBL/GenBank/DDBJ whole genome shotgun (WGS) entry which is preliminary data.</text>
</comment>
<organism evidence="3 4">
    <name type="scientific">Rhizoctonia solani</name>
    <dbReference type="NCBI Taxonomy" id="456999"/>
    <lineage>
        <taxon>Eukaryota</taxon>
        <taxon>Fungi</taxon>
        <taxon>Dikarya</taxon>
        <taxon>Basidiomycota</taxon>
        <taxon>Agaricomycotina</taxon>
        <taxon>Agaricomycetes</taxon>
        <taxon>Cantharellales</taxon>
        <taxon>Ceratobasidiaceae</taxon>
        <taxon>Rhizoctonia</taxon>
    </lineage>
</organism>
<evidence type="ECO:0000256" key="1">
    <source>
        <dbReference type="SAM" id="MobiDB-lite"/>
    </source>
</evidence>
<feature type="compositionally biased region" description="Pro residues" evidence="1">
    <location>
        <begin position="1150"/>
        <end position="1188"/>
    </location>
</feature>
<feature type="compositionally biased region" description="Basic and acidic residues" evidence="1">
    <location>
        <begin position="148"/>
        <end position="160"/>
    </location>
</feature>
<feature type="compositionally biased region" description="Acidic residues" evidence="1">
    <location>
        <begin position="214"/>
        <end position="223"/>
    </location>
</feature>
<dbReference type="InterPro" id="IPR057402">
    <property type="entry name" value="AIM3_BBC1_C"/>
</dbReference>
<feature type="compositionally biased region" description="Low complexity" evidence="1">
    <location>
        <begin position="784"/>
        <end position="795"/>
    </location>
</feature>
<feature type="compositionally biased region" description="Low complexity" evidence="1">
    <location>
        <begin position="837"/>
        <end position="850"/>
    </location>
</feature>
<feature type="region of interest" description="Disordered" evidence="1">
    <location>
        <begin position="1"/>
        <end position="1047"/>
    </location>
</feature>
<feature type="compositionally biased region" description="Pro residues" evidence="1">
    <location>
        <begin position="851"/>
        <end position="934"/>
    </location>
</feature>
<feature type="compositionally biased region" description="Pro residues" evidence="1">
    <location>
        <begin position="1240"/>
        <end position="1255"/>
    </location>
</feature>
<evidence type="ECO:0000259" key="2">
    <source>
        <dbReference type="Pfam" id="PF25459"/>
    </source>
</evidence>
<feature type="compositionally biased region" description="Pro residues" evidence="1">
    <location>
        <begin position="446"/>
        <end position="461"/>
    </location>
</feature>
<feature type="compositionally biased region" description="Basic and acidic residues" evidence="1">
    <location>
        <begin position="253"/>
        <end position="265"/>
    </location>
</feature>
<feature type="compositionally biased region" description="Low complexity" evidence="1">
    <location>
        <begin position="37"/>
        <end position="64"/>
    </location>
</feature>
<feature type="region of interest" description="Disordered" evidence="1">
    <location>
        <begin position="1059"/>
        <end position="1331"/>
    </location>
</feature>
<feature type="compositionally biased region" description="Basic and acidic residues" evidence="1">
    <location>
        <begin position="329"/>
        <end position="338"/>
    </location>
</feature>
<feature type="region of interest" description="Disordered" evidence="1">
    <location>
        <begin position="1343"/>
        <end position="1381"/>
    </location>
</feature>